<organism evidence="2 3">
    <name type="scientific">Anthostomella pinea</name>
    <dbReference type="NCBI Taxonomy" id="933095"/>
    <lineage>
        <taxon>Eukaryota</taxon>
        <taxon>Fungi</taxon>
        <taxon>Dikarya</taxon>
        <taxon>Ascomycota</taxon>
        <taxon>Pezizomycotina</taxon>
        <taxon>Sordariomycetes</taxon>
        <taxon>Xylariomycetidae</taxon>
        <taxon>Xylariales</taxon>
        <taxon>Xylariaceae</taxon>
        <taxon>Anthostomella</taxon>
    </lineage>
</organism>
<keyword evidence="3" id="KW-1185">Reference proteome</keyword>
<feature type="signal peptide" evidence="1">
    <location>
        <begin position="1"/>
        <end position="20"/>
    </location>
</feature>
<dbReference type="AlphaFoldDB" id="A0AAI8V9V7"/>
<name>A0AAI8V9V7_9PEZI</name>
<comment type="caution">
    <text evidence="2">The sequence shown here is derived from an EMBL/GenBank/DDBJ whole genome shotgun (WGS) entry which is preliminary data.</text>
</comment>
<proteinExistence type="predicted"/>
<dbReference type="EMBL" id="CAUWAG010000003">
    <property type="protein sequence ID" value="CAJ2501006.1"/>
    <property type="molecule type" value="Genomic_DNA"/>
</dbReference>
<dbReference type="Proteomes" id="UP001295740">
    <property type="component" value="Unassembled WGS sequence"/>
</dbReference>
<keyword evidence="1" id="KW-0732">Signal</keyword>
<protein>
    <submittedName>
        <fullName evidence="2">Uu.00g038590.m01.CDS01</fullName>
    </submittedName>
</protein>
<evidence type="ECO:0000313" key="3">
    <source>
        <dbReference type="Proteomes" id="UP001295740"/>
    </source>
</evidence>
<evidence type="ECO:0000256" key="1">
    <source>
        <dbReference type="SAM" id="SignalP"/>
    </source>
</evidence>
<gene>
    <name evidence="2" type="ORF">KHLLAP_LOCUS1474</name>
</gene>
<feature type="chain" id="PRO_5042618197" evidence="1">
    <location>
        <begin position="21"/>
        <end position="100"/>
    </location>
</feature>
<accession>A0AAI8V9V7</accession>
<evidence type="ECO:0000313" key="2">
    <source>
        <dbReference type="EMBL" id="CAJ2501006.1"/>
    </source>
</evidence>
<reference evidence="2" key="1">
    <citation type="submission" date="2023-10" db="EMBL/GenBank/DDBJ databases">
        <authorList>
            <person name="Hackl T."/>
        </authorList>
    </citation>
    <scope>NUCLEOTIDE SEQUENCE</scope>
</reference>
<sequence>MKAFQHLTLLITLAAGGVLALPSVAEDVTGLTTITSGTDVFTGYNVENESGIEARCSGTRLPKSDCDPGKCQCAGNYGCWGCNGGRVQCQPGPGSGVCWT</sequence>